<sequence length="535" mass="56438">MNYRIKQTSTAANSILRRPSVESRGGVVSTQHRRASEIGTEVLRAGGNACDAAVAVSFVLGVLEPWMSGPFGGGAMMVAPADAPVEALYYGMRAPKFLDPADYPLAAEGRASDLFPWAAVEGDRNVTGPLAIAVPGTAAGIGALHDRHGTMPWAELLLPAVQLAREGMLIDWYAALMIASHARSLSQDPDAAAMFLQDGTWPRVAGWTALSDMRVNMDRMGDTLAHLSTAGWNDFYRGDLARTLVSDLQAKGNRIVLEDLESYRAEWQTPLAIAHNGGTFHVTPHLTAGPTLADMLAHLGIIRPVAPKGPPGAADYVAWAESLRFAYSKRLSSAGDPPVAEAGHDAPNAPACTTHFAVVDGKGNMVSMTQTLLSGFGSSVVSQSTGLLMNNGIMWFDPEPGRPNSIGPGKRCLMNICPAVVDKDGQRMALGASGGRKILSAVAQVALMMADHDLTPDEAIHTPRIDVSGGPTLQADAILPTDVLQALGADFDTIAVPRSFFPLSFACPVAVARKGGINSGICEITMPWAEAVAEF</sequence>
<dbReference type="PANTHER" id="PTHR43199">
    <property type="entry name" value="GLUTATHIONE HYDROLASE"/>
    <property type="match status" value="1"/>
</dbReference>
<dbReference type="InterPro" id="IPR051792">
    <property type="entry name" value="GGT_bact"/>
</dbReference>
<gene>
    <name evidence="5" type="ORF">E4L95_01785</name>
</gene>
<evidence type="ECO:0000256" key="4">
    <source>
        <dbReference type="ARBA" id="ARBA00023145"/>
    </source>
</evidence>
<dbReference type="Pfam" id="PF01019">
    <property type="entry name" value="G_glu_transpept"/>
    <property type="match status" value="2"/>
</dbReference>
<comment type="similarity">
    <text evidence="1">Belongs to the gamma-glutamyltransferase family.</text>
</comment>
<keyword evidence="4" id="KW-0865">Zymogen</keyword>
<comment type="caution">
    <text evidence="5">The sequence shown here is derived from an EMBL/GenBank/DDBJ whole genome shotgun (WGS) entry which is preliminary data.</text>
</comment>
<evidence type="ECO:0000256" key="3">
    <source>
        <dbReference type="ARBA" id="ARBA00022801"/>
    </source>
</evidence>
<dbReference type="RefSeq" id="WP_135816118.1">
    <property type="nucleotide sequence ID" value="NZ_SRPG01000008.1"/>
</dbReference>
<dbReference type="GO" id="GO:0016740">
    <property type="term" value="F:transferase activity"/>
    <property type="evidence" value="ECO:0007669"/>
    <property type="project" value="UniProtKB-KW"/>
</dbReference>
<protein>
    <submittedName>
        <fullName evidence="5">Gamma-glutamyltransferase</fullName>
    </submittedName>
</protein>
<dbReference type="PRINTS" id="PR01210">
    <property type="entry name" value="GGTRANSPTASE"/>
</dbReference>
<proteinExistence type="inferred from homology"/>
<reference evidence="5 6" key="1">
    <citation type="submission" date="2019-03" db="EMBL/GenBank/DDBJ databases">
        <authorList>
            <person name="Li J."/>
        </authorList>
    </citation>
    <scope>NUCLEOTIDE SEQUENCE [LARGE SCALE GENOMIC DNA]</scope>
    <source>
        <strain evidence="5 6">3058</strain>
    </source>
</reference>
<name>A0A4Z1CSH2_9RHOB</name>
<dbReference type="Gene3D" id="3.60.20.40">
    <property type="match status" value="1"/>
</dbReference>
<dbReference type="SUPFAM" id="SSF56235">
    <property type="entry name" value="N-terminal nucleophile aminohydrolases (Ntn hydrolases)"/>
    <property type="match status" value="1"/>
</dbReference>
<evidence type="ECO:0000313" key="6">
    <source>
        <dbReference type="Proteomes" id="UP000297972"/>
    </source>
</evidence>
<dbReference type="Proteomes" id="UP000297972">
    <property type="component" value="Unassembled WGS sequence"/>
</dbReference>
<keyword evidence="2 5" id="KW-0808">Transferase</keyword>
<dbReference type="OrthoDB" id="9781342at2"/>
<evidence type="ECO:0000256" key="2">
    <source>
        <dbReference type="ARBA" id="ARBA00022679"/>
    </source>
</evidence>
<dbReference type="InterPro" id="IPR029055">
    <property type="entry name" value="Ntn_hydrolases_N"/>
</dbReference>
<dbReference type="PANTHER" id="PTHR43199:SF1">
    <property type="entry name" value="GLUTATHIONE HYDROLASE PROENZYME"/>
    <property type="match status" value="1"/>
</dbReference>
<accession>A0A4Z1CSH2</accession>
<dbReference type="InterPro" id="IPR043137">
    <property type="entry name" value="GGT_ssub_C"/>
</dbReference>
<dbReference type="EMBL" id="SRPG01000008">
    <property type="protein sequence ID" value="TGN68333.1"/>
    <property type="molecule type" value="Genomic_DNA"/>
</dbReference>
<keyword evidence="3" id="KW-0378">Hydrolase</keyword>
<evidence type="ECO:0000313" key="5">
    <source>
        <dbReference type="EMBL" id="TGN68333.1"/>
    </source>
</evidence>
<evidence type="ECO:0000256" key="1">
    <source>
        <dbReference type="ARBA" id="ARBA00009381"/>
    </source>
</evidence>
<dbReference type="GO" id="GO:0016787">
    <property type="term" value="F:hydrolase activity"/>
    <property type="evidence" value="ECO:0007669"/>
    <property type="project" value="UniProtKB-KW"/>
</dbReference>
<dbReference type="AlphaFoldDB" id="A0A4Z1CSH2"/>
<keyword evidence="6" id="KW-1185">Reference proteome</keyword>
<organism evidence="5 6">
    <name type="scientific">Paracoccus liaowanqingii</name>
    <dbReference type="NCBI Taxonomy" id="2560053"/>
    <lineage>
        <taxon>Bacteria</taxon>
        <taxon>Pseudomonadati</taxon>
        <taxon>Pseudomonadota</taxon>
        <taxon>Alphaproteobacteria</taxon>
        <taxon>Rhodobacterales</taxon>
        <taxon>Paracoccaceae</taxon>
        <taxon>Paracoccus</taxon>
    </lineage>
</organism>